<evidence type="ECO:0000313" key="2">
    <source>
        <dbReference type="EMBL" id="KFH42860.1"/>
    </source>
</evidence>
<feature type="region of interest" description="Disordered" evidence="1">
    <location>
        <begin position="144"/>
        <end position="207"/>
    </location>
</feature>
<evidence type="ECO:0008006" key="4">
    <source>
        <dbReference type="Google" id="ProtNLM"/>
    </source>
</evidence>
<dbReference type="HOGENOM" id="CLU_094698_0_0_1"/>
<reference evidence="3" key="1">
    <citation type="journal article" date="2014" name="Genome Announc.">
        <title>Genome sequence and annotation of Acremonium chrysogenum, producer of the beta-lactam antibiotic cephalosporin C.</title>
        <authorList>
            <person name="Terfehr D."/>
            <person name="Dahlmann T.A."/>
            <person name="Specht T."/>
            <person name="Zadra I."/>
            <person name="Kuernsteiner H."/>
            <person name="Kueck U."/>
        </authorList>
    </citation>
    <scope>NUCLEOTIDE SEQUENCE [LARGE SCALE GENOMIC DNA]</scope>
    <source>
        <strain evidence="3">ATCC 11550 / CBS 779.69 / DSM 880 / IAM 14645 / JCM 23072 / IMI 49137</strain>
    </source>
</reference>
<gene>
    <name evidence="2" type="ORF">ACRE_063920</name>
</gene>
<proteinExistence type="predicted"/>
<organism evidence="2 3">
    <name type="scientific">Hapsidospora chrysogenum (strain ATCC 11550 / CBS 779.69 / DSM 880 / IAM 14645 / JCM 23072 / IMI 49137)</name>
    <name type="common">Acremonium chrysogenum</name>
    <dbReference type="NCBI Taxonomy" id="857340"/>
    <lineage>
        <taxon>Eukaryota</taxon>
        <taxon>Fungi</taxon>
        <taxon>Dikarya</taxon>
        <taxon>Ascomycota</taxon>
        <taxon>Pezizomycotina</taxon>
        <taxon>Sordariomycetes</taxon>
        <taxon>Hypocreomycetidae</taxon>
        <taxon>Hypocreales</taxon>
        <taxon>Bionectriaceae</taxon>
        <taxon>Hapsidospora</taxon>
    </lineage>
</organism>
<evidence type="ECO:0000256" key="1">
    <source>
        <dbReference type="SAM" id="MobiDB-lite"/>
    </source>
</evidence>
<keyword evidence="3" id="KW-1185">Reference proteome</keyword>
<sequence length="207" mass="22456">MAENIRSGRRRRGESSAHNPIACESCRTKKRRCSHDPSQCHYPEQNKRGLPSGYVNKLEARLAETEAALFHILSQVDGADSQTTSLAADEISSPPSSSSIPGQNSKAERVREWDRLPLQTVGDIRLWYRSKAVQCCGHVAADLPSRASQDTPGDQPVGELTGAHAGRSAQSSQPATAVPGAIITVESPKPDSSRANELSRSQYSLYF</sequence>
<dbReference type="Proteomes" id="UP000029964">
    <property type="component" value="Unassembled WGS sequence"/>
</dbReference>
<evidence type="ECO:0000313" key="3">
    <source>
        <dbReference type="Proteomes" id="UP000029964"/>
    </source>
</evidence>
<protein>
    <recommendedName>
        <fullName evidence="4">Zn(2)-C6 fungal-type domain-containing protein</fullName>
    </recommendedName>
</protein>
<comment type="caution">
    <text evidence="2">The sequence shown here is derived from an EMBL/GenBank/DDBJ whole genome shotgun (WGS) entry which is preliminary data.</text>
</comment>
<dbReference type="AlphaFoldDB" id="A0A086T0H8"/>
<feature type="region of interest" description="Disordered" evidence="1">
    <location>
        <begin position="84"/>
        <end position="108"/>
    </location>
</feature>
<dbReference type="EMBL" id="JPKY01000083">
    <property type="protein sequence ID" value="KFH42860.1"/>
    <property type="molecule type" value="Genomic_DNA"/>
</dbReference>
<feature type="compositionally biased region" description="Low complexity" evidence="1">
    <location>
        <begin position="91"/>
        <end position="101"/>
    </location>
</feature>
<dbReference type="OrthoDB" id="3862662at2759"/>
<feature type="compositionally biased region" description="Polar residues" evidence="1">
    <location>
        <begin position="195"/>
        <end position="207"/>
    </location>
</feature>
<name>A0A086T0H8_HAPC1</name>
<accession>A0A086T0H8</accession>
<feature type="region of interest" description="Disordered" evidence="1">
    <location>
        <begin position="1"/>
        <end position="51"/>
    </location>
</feature>